<dbReference type="EMBL" id="QXED01000003">
    <property type="protein sequence ID" value="RIV23900.1"/>
    <property type="molecule type" value="Genomic_DNA"/>
</dbReference>
<organism evidence="2 3">
    <name type="scientific">Fibrisoma montanum</name>
    <dbReference type="NCBI Taxonomy" id="2305895"/>
    <lineage>
        <taxon>Bacteria</taxon>
        <taxon>Pseudomonadati</taxon>
        <taxon>Bacteroidota</taxon>
        <taxon>Cytophagia</taxon>
        <taxon>Cytophagales</taxon>
        <taxon>Spirosomataceae</taxon>
        <taxon>Fibrisoma</taxon>
    </lineage>
</organism>
<proteinExistence type="predicted"/>
<comment type="caution">
    <text evidence="2">The sequence shown here is derived from an EMBL/GenBank/DDBJ whole genome shotgun (WGS) entry which is preliminary data.</text>
</comment>
<dbReference type="Proteomes" id="UP000283523">
    <property type="component" value="Unassembled WGS sequence"/>
</dbReference>
<accession>A0A418MC32</accession>
<keyword evidence="3" id="KW-1185">Reference proteome</keyword>
<name>A0A418MC32_9BACT</name>
<protein>
    <submittedName>
        <fullName evidence="2">Uncharacterized protein</fullName>
    </submittedName>
</protein>
<evidence type="ECO:0000313" key="3">
    <source>
        <dbReference type="Proteomes" id="UP000283523"/>
    </source>
</evidence>
<gene>
    <name evidence="2" type="ORF">DYU11_13120</name>
</gene>
<evidence type="ECO:0000256" key="1">
    <source>
        <dbReference type="SAM" id="Phobius"/>
    </source>
</evidence>
<keyword evidence="1" id="KW-0812">Transmembrane</keyword>
<keyword evidence="1" id="KW-1133">Transmembrane helix</keyword>
<dbReference type="AlphaFoldDB" id="A0A418MC32"/>
<feature type="transmembrane region" description="Helical" evidence="1">
    <location>
        <begin position="12"/>
        <end position="33"/>
    </location>
</feature>
<evidence type="ECO:0000313" key="2">
    <source>
        <dbReference type="EMBL" id="RIV23900.1"/>
    </source>
</evidence>
<reference evidence="2 3" key="1">
    <citation type="submission" date="2018-08" db="EMBL/GenBank/DDBJ databases">
        <title>Fibrisoma montanum sp. nov., isolated from Danxia mountain soil.</title>
        <authorList>
            <person name="Huang Y."/>
        </authorList>
    </citation>
    <scope>NUCLEOTIDE SEQUENCE [LARGE SCALE GENOMIC DNA]</scope>
    <source>
        <strain evidence="2 3">HYT19</strain>
    </source>
</reference>
<keyword evidence="1" id="KW-0472">Membrane</keyword>
<sequence length="92" mass="10583">MTFFYEDSYNAYYRLALPAYFSYANAFVLFFPIRNIAKFTHPYSVNGKTVESTGAFKYEYDAKGRVISSQIALYADGETPRFGGKSVYTYQD</sequence>